<name>A0ABT8E899_9BACL</name>
<keyword evidence="2" id="KW-1185">Reference proteome</keyword>
<dbReference type="Proteomes" id="UP001168694">
    <property type="component" value="Unassembled WGS sequence"/>
</dbReference>
<evidence type="ECO:0000313" key="2">
    <source>
        <dbReference type="Proteomes" id="UP001168694"/>
    </source>
</evidence>
<dbReference type="EMBL" id="JAUHLN010000002">
    <property type="protein sequence ID" value="MDN4074143.1"/>
    <property type="molecule type" value="Genomic_DNA"/>
</dbReference>
<organism evidence="1 2">
    <name type="scientific">Fictibacillus terranigra</name>
    <dbReference type="NCBI Taxonomy" id="3058424"/>
    <lineage>
        <taxon>Bacteria</taxon>
        <taxon>Bacillati</taxon>
        <taxon>Bacillota</taxon>
        <taxon>Bacilli</taxon>
        <taxon>Bacillales</taxon>
        <taxon>Fictibacillaceae</taxon>
        <taxon>Fictibacillus</taxon>
    </lineage>
</organism>
<gene>
    <name evidence="1" type="ORF">QYF49_14155</name>
</gene>
<comment type="caution">
    <text evidence="1">The sequence shown here is derived from an EMBL/GenBank/DDBJ whole genome shotgun (WGS) entry which is preliminary data.</text>
</comment>
<proteinExistence type="predicted"/>
<accession>A0ABT8E899</accession>
<sequence>MVKGKLKKNKEGRDHMQMNGNIISGEFDVSMNEFSLQQVKHLATQSTLSVSQLNKLYGYLQKHQNDLDGQVITLYDAMPVRLSSEEIGLLLHDLKSIQSLYQ</sequence>
<reference evidence="1" key="1">
    <citation type="submission" date="2023-06" db="EMBL/GenBank/DDBJ databases">
        <title>Draft Genome Sequences of Representative Paenibacillus Polymyxa, Bacillus cereus, Fictibacillus sp., and Brevibacillus agri Strains Isolated from Amazonian Dark Earth.</title>
        <authorList>
            <person name="Pellegrinetti T.A."/>
            <person name="Cunha I.C.M."/>
            <person name="Chaves M.G."/>
            <person name="Freitas A.S."/>
            <person name="Silva A.V.R."/>
            <person name="Tsai S.M."/>
            <person name="Mendes L.W."/>
        </authorList>
    </citation>
    <scope>NUCLEOTIDE SEQUENCE</scope>
    <source>
        <strain evidence="1">CENA-BCM004</strain>
    </source>
</reference>
<evidence type="ECO:0000313" key="1">
    <source>
        <dbReference type="EMBL" id="MDN4074143.1"/>
    </source>
</evidence>
<protein>
    <submittedName>
        <fullName evidence="1">Uncharacterized protein</fullName>
    </submittedName>
</protein>
<dbReference type="RefSeq" id="WP_290400213.1">
    <property type="nucleotide sequence ID" value="NZ_JAUHLN010000002.1"/>
</dbReference>